<evidence type="ECO:0000313" key="2">
    <source>
        <dbReference type="Proteomes" id="UP000276133"/>
    </source>
</evidence>
<dbReference type="Proteomes" id="UP000276133">
    <property type="component" value="Unassembled WGS sequence"/>
</dbReference>
<proteinExistence type="predicted"/>
<comment type="caution">
    <text evidence="1">The sequence shown here is derived from an EMBL/GenBank/DDBJ whole genome shotgun (WGS) entry which is preliminary data.</text>
</comment>
<dbReference type="AlphaFoldDB" id="A0A3M7SHB3"/>
<keyword evidence="2" id="KW-1185">Reference proteome</keyword>
<organism evidence="1 2">
    <name type="scientific">Brachionus plicatilis</name>
    <name type="common">Marine rotifer</name>
    <name type="synonym">Brachionus muelleri</name>
    <dbReference type="NCBI Taxonomy" id="10195"/>
    <lineage>
        <taxon>Eukaryota</taxon>
        <taxon>Metazoa</taxon>
        <taxon>Spiralia</taxon>
        <taxon>Gnathifera</taxon>
        <taxon>Rotifera</taxon>
        <taxon>Eurotatoria</taxon>
        <taxon>Monogononta</taxon>
        <taxon>Pseudotrocha</taxon>
        <taxon>Ploima</taxon>
        <taxon>Brachionidae</taxon>
        <taxon>Brachionus</taxon>
    </lineage>
</organism>
<dbReference type="EMBL" id="REGN01001369">
    <property type="protein sequence ID" value="RNA35156.1"/>
    <property type="molecule type" value="Genomic_DNA"/>
</dbReference>
<gene>
    <name evidence="1" type="ORF">BpHYR1_040927</name>
</gene>
<evidence type="ECO:0000313" key="1">
    <source>
        <dbReference type="EMBL" id="RNA35156.1"/>
    </source>
</evidence>
<sequence length="71" mass="8388">MKILILKTFFVPITLYENFDITNTEFSAQRVLYNESLLTPFGASSVNLNFEPRIIKNFHLYKCLVCFMNFK</sequence>
<protein>
    <submittedName>
        <fullName evidence="1">Uncharacterized protein</fullName>
    </submittedName>
</protein>
<accession>A0A3M7SHB3</accession>
<reference evidence="1 2" key="1">
    <citation type="journal article" date="2018" name="Sci. Rep.">
        <title>Genomic signatures of local adaptation to the degree of environmental predictability in rotifers.</title>
        <authorList>
            <person name="Franch-Gras L."/>
            <person name="Hahn C."/>
            <person name="Garcia-Roger E.M."/>
            <person name="Carmona M.J."/>
            <person name="Serra M."/>
            <person name="Gomez A."/>
        </authorList>
    </citation>
    <scope>NUCLEOTIDE SEQUENCE [LARGE SCALE GENOMIC DNA]</scope>
    <source>
        <strain evidence="1">HYR1</strain>
    </source>
</reference>
<name>A0A3M7SHB3_BRAPC</name>